<comment type="caution">
    <text evidence="4">The sequence shown here is derived from an EMBL/GenBank/DDBJ whole genome shotgun (WGS) entry which is preliminary data.</text>
</comment>
<dbReference type="Pfam" id="PF01593">
    <property type="entry name" value="Amino_oxidase"/>
    <property type="match status" value="1"/>
</dbReference>
<feature type="region of interest" description="Disordered" evidence="1">
    <location>
        <begin position="697"/>
        <end position="722"/>
    </location>
</feature>
<protein>
    <submittedName>
        <fullName evidence="4">NAD(P)/FAD-dependent oxidoreductase</fullName>
    </submittedName>
</protein>
<keyword evidence="2" id="KW-0812">Transmembrane</keyword>
<reference evidence="4 5" key="1">
    <citation type="submission" date="2018-09" db="EMBL/GenBank/DDBJ databases">
        <title>Draft genome sequence of Rhodopseudomonas palustris 2.1.18.</title>
        <authorList>
            <person name="Robertson S.L."/>
            <person name="Meyer T.E."/>
            <person name="Kyndt J.A."/>
        </authorList>
    </citation>
    <scope>NUCLEOTIDE SEQUENCE [LARGE SCALE GENOMIC DNA]</scope>
    <source>
        <strain evidence="4 5">2.1.18</strain>
    </source>
</reference>
<proteinExistence type="predicted"/>
<feature type="transmembrane region" description="Helical" evidence="2">
    <location>
        <begin position="152"/>
        <end position="173"/>
    </location>
</feature>
<keyword evidence="2" id="KW-1133">Transmembrane helix</keyword>
<dbReference type="Proteomes" id="UP000285523">
    <property type="component" value="Unassembled WGS sequence"/>
</dbReference>
<dbReference type="InterPro" id="IPR036188">
    <property type="entry name" value="FAD/NAD-bd_sf"/>
</dbReference>
<feature type="transmembrane region" description="Helical" evidence="2">
    <location>
        <begin position="51"/>
        <end position="71"/>
    </location>
</feature>
<feature type="domain" description="Amine oxidase" evidence="3">
    <location>
        <begin position="207"/>
        <end position="686"/>
    </location>
</feature>
<sequence>MRTFLTVKLVLVPFAMFWALLALHQPSAAIWSGLALSLLGNVWRAWRRELFVLEAGGLGLFCGLAALLLTAPQLAGANALWLSFAGLSAISVASLIARRPWTADYARAAYPDNAATPQFFVVNAAITGLWAVLFGTIAACRYGGAPGEVITALVSFGALVSMFGPKLAIRLVLRRLAASQETYRWPAPSFAADPSADCDVVVIGAGIGGLTAAALLADAGLKVRVFEKHVVAGGYCHNYLRKARHEGRPVLYRFDAGPHDFSGVHPGGPFNRLLQRLGVADRIVWERVTQSFQTKDGLIDVPPDWRDYVRVLGERFPDSAAGIAALFAEIKAILDDMFATGDRNGGIPGPPATPDELLAFPRQHPHAYKWMQRPFAELISAHVRDPAAVAVINGLSGYIGDGTESFICARMVPIFGYYFHGGYYPRGGSGVVADALVAAIEARGGEVRLKSAVRQIVVEEDRAAGVVLANGQTVRARAVVSNADLKRTLLELVPSSALPQDFRAGIEKAAPANSCFSVHIGVDFIPDLCPSTHLHAPIQLGIAMMSKLDTSAAPPGHSILSLIALVPHAEAQSWFLPTGSGNEWQEWRRSDDYLRRKRDFGDRMIAAAETVIPNLSQHIVYRTDASPVTYARYDWASAGSIYGMSTAGQLKGSKTPLRNLVIAGGGNIGAGVEAVVISGAHAAEALVPGLLARAGGKPNASLSPRTPATRAPDNADREAVRC</sequence>
<keyword evidence="2" id="KW-0472">Membrane</keyword>
<dbReference type="SUPFAM" id="SSF51905">
    <property type="entry name" value="FAD/NAD(P)-binding domain"/>
    <property type="match status" value="1"/>
</dbReference>
<organism evidence="4 5">
    <name type="scientific">Rhodopseudomonas palustris</name>
    <dbReference type="NCBI Taxonomy" id="1076"/>
    <lineage>
        <taxon>Bacteria</taxon>
        <taxon>Pseudomonadati</taxon>
        <taxon>Pseudomonadota</taxon>
        <taxon>Alphaproteobacteria</taxon>
        <taxon>Hyphomicrobiales</taxon>
        <taxon>Nitrobacteraceae</taxon>
        <taxon>Rhodopseudomonas</taxon>
    </lineage>
</organism>
<dbReference type="EMBL" id="QYYD01000003">
    <property type="protein sequence ID" value="RJF77072.1"/>
    <property type="molecule type" value="Genomic_DNA"/>
</dbReference>
<feature type="transmembrane region" description="Helical" evidence="2">
    <location>
        <begin position="78"/>
        <end position="97"/>
    </location>
</feature>
<dbReference type="RefSeq" id="WP_119855323.1">
    <property type="nucleotide sequence ID" value="NZ_QYYD01000003.1"/>
</dbReference>
<gene>
    <name evidence="4" type="ORF">D4Q52_04385</name>
</gene>
<dbReference type="AlphaFoldDB" id="A0A418VM06"/>
<dbReference type="InterPro" id="IPR045892">
    <property type="entry name" value="CrtISO-like"/>
</dbReference>
<dbReference type="PANTHER" id="PTHR46313:SF3">
    <property type="entry name" value="PROLYCOPENE ISOMERASE, CHLOROPLASTIC"/>
    <property type="match status" value="1"/>
</dbReference>
<evidence type="ECO:0000259" key="3">
    <source>
        <dbReference type="Pfam" id="PF01593"/>
    </source>
</evidence>
<dbReference type="Gene3D" id="3.50.50.60">
    <property type="entry name" value="FAD/NAD(P)-binding domain"/>
    <property type="match status" value="2"/>
</dbReference>
<evidence type="ECO:0000256" key="2">
    <source>
        <dbReference type="SAM" id="Phobius"/>
    </source>
</evidence>
<evidence type="ECO:0000313" key="5">
    <source>
        <dbReference type="Proteomes" id="UP000285523"/>
    </source>
</evidence>
<feature type="transmembrane region" description="Helical" evidence="2">
    <location>
        <begin position="117"/>
        <end position="140"/>
    </location>
</feature>
<name>A0A418VM06_RHOPL</name>
<dbReference type="GO" id="GO:0016491">
    <property type="term" value="F:oxidoreductase activity"/>
    <property type="evidence" value="ECO:0007669"/>
    <property type="project" value="InterPro"/>
</dbReference>
<dbReference type="GO" id="GO:0016116">
    <property type="term" value="P:carotenoid metabolic process"/>
    <property type="evidence" value="ECO:0007669"/>
    <property type="project" value="InterPro"/>
</dbReference>
<dbReference type="InterPro" id="IPR002937">
    <property type="entry name" value="Amino_oxidase"/>
</dbReference>
<evidence type="ECO:0000256" key="1">
    <source>
        <dbReference type="SAM" id="MobiDB-lite"/>
    </source>
</evidence>
<accession>A0A418VM06</accession>
<dbReference type="PANTHER" id="PTHR46313">
    <property type="match status" value="1"/>
</dbReference>
<feature type="compositionally biased region" description="Basic and acidic residues" evidence="1">
    <location>
        <begin position="713"/>
        <end position="722"/>
    </location>
</feature>
<dbReference type="OrthoDB" id="9774675at2"/>
<evidence type="ECO:0000313" key="4">
    <source>
        <dbReference type="EMBL" id="RJF77072.1"/>
    </source>
</evidence>